<keyword evidence="1" id="KW-0812">Transmembrane</keyword>
<reference evidence="2" key="1">
    <citation type="journal article" date="2015" name="Nature">
        <title>Complex archaea that bridge the gap between prokaryotes and eukaryotes.</title>
        <authorList>
            <person name="Spang A."/>
            <person name="Saw J.H."/>
            <person name="Jorgensen S.L."/>
            <person name="Zaremba-Niedzwiedzka K."/>
            <person name="Martijn J."/>
            <person name="Lind A.E."/>
            <person name="van Eijk R."/>
            <person name="Schleper C."/>
            <person name="Guy L."/>
            <person name="Ettema T.J."/>
        </authorList>
    </citation>
    <scope>NUCLEOTIDE SEQUENCE</scope>
</reference>
<organism evidence="2">
    <name type="scientific">marine sediment metagenome</name>
    <dbReference type="NCBI Taxonomy" id="412755"/>
    <lineage>
        <taxon>unclassified sequences</taxon>
        <taxon>metagenomes</taxon>
        <taxon>ecological metagenomes</taxon>
    </lineage>
</organism>
<accession>A0A0F9EJV0</accession>
<dbReference type="EMBL" id="LAZR01024676">
    <property type="protein sequence ID" value="KKL74373.1"/>
    <property type="molecule type" value="Genomic_DNA"/>
</dbReference>
<feature type="transmembrane region" description="Helical" evidence="1">
    <location>
        <begin position="6"/>
        <end position="33"/>
    </location>
</feature>
<keyword evidence="1" id="KW-1133">Transmembrane helix</keyword>
<protein>
    <submittedName>
        <fullName evidence="2">Uncharacterized protein</fullName>
    </submittedName>
</protein>
<proteinExistence type="predicted"/>
<keyword evidence="1" id="KW-0472">Membrane</keyword>
<comment type="caution">
    <text evidence="2">The sequence shown here is derived from an EMBL/GenBank/DDBJ whole genome shotgun (WGS) entry which is preliminary data.</text>
</comment>
<dbReference type="AlphaFoldDB" id="A0A0F9EJV0"/>
<evidence type="ECO:0000256" key="1">
    <source>
        <dbReference type="SAM" id="Phobius"/>
    </source>
</evidence>
<evidence type="ECO:0000313" key="2">
    <source>
        <dbReference type="EMBL" id="KKL74373.1"/>
    </source>
</evidence>
<name>A0A0F9EJV0_9ZZZZ</name>
<sequence length="36" mass="3873">MKDSKLLNALGFAIGVWIVVGLLASVSMTVWLLRGL</sequence>
<gene>
    <name evidence="2" type="ORF">LCGC14_2065580</name>
</gene>